<evidence type="ECO:0000256" key="4">
    <source>
        <dbReference type="ARBA" id="ARBA00023136"/>
    </source>
</evidence>
<evidence type="ECO:0000313" key="8">
    <source>
        <dbReference type="Proteomes" id="UP000544331"/>
    </source>
</evidence>
<dbReference type="Proteomes" id="UP000544331">
    <property type="component" value="Unassembled WGS sequence"/>
</dbReference>
<keyword evidence="4 6" id="KW-0472">Membrane</keyword>
<dbReference type="GO" id="GO:0022857">
    <property type="term" value="F:transmembrane transporter activity"/>
    <property type="evidence" value="ECO:0007669"/>
    <property type="project" value="TreeGrafter"/>
</dbReference>
<organism evidence="7 8">
    <name type="scientific">Fusarium mundagurra</name>
    <dbReference type="NCBI Taxonomy" id="1567541"/>
    <lineage>
        <taxon>Eukaryota</taxon>
        <taxon>Fungi</taxon>
        <taxon>Dikarya</taxon>
        <taxon>Ascomycota</taxon>
        <taxon>Pezizomycotina</taxon>
        <taxon>Sordariomycetes</taxon>
        <taxon>Hypocreomycetidae</taxon>
        <taxon>Hypocreales</taxon>
        <taxon>Nectriaceae</taxon>
        <taxon>Fusarium</taxon>
        <taxon>Fusarium fujikuroi species complex</taxon>
    </lineage>
</organism>
<dbReference type="PANTHER" id="PTHR23507:SF1">
    <property type="entry name" value="FI18259P1-RELATED"/>
    <property type="match status" value="1"/>
</dbReference>
<feature type="transmembrane region" description="Helical" evidence="6">
    <location>
        <begin position="231"/>
        <end position="248"/>
    </location>
</feature>
<proteinExistence type="predicted"/>
<keyword evidence="3 6" id="KW-1133">Transmembrane helix</keyword>
<feature type="region of interest" description="Disordered" evidence="5">
    <location>
        <begin position="1"/>
        <end position="22"/>
    </location>
</feature>
<feature type="transmembrane region" description="Helical" evidence="6">
    <location>
        <begin position="41"/>
        <end position="64"/>
    </location>
</feature>
<comment type="caution">
    <text evidence="7">The sequence shown here is derived from an EMBL/GenBank/DDBJ whole genome shotgun (WGS) entry which is preliminary data.</text>
</comment>
<feature type="transmembrane region" description="Helical" evidence="6">
    <location>
        <begin position="126"/>
        <end position="146"/>
    </location>
</feature>
<evidence type="ECO:0000256" key="2">
    <source>
        <dbReference type="ARBA" id="ARBA00022692"/>
    </source>
</evidence>
<protein>
    <submittedName>
        <fullName evidence="7">Major facilitator superfamily transporter</fullName>
    </submittedName>
</protein>
<reference evidence="7 8" key="1">
    <citation type="submission" date="2020-05" db="EMBL/GenBank/DDBJ databases">
        <title>Identification and distribution of gene clusters putatively required for synthesis of sphingolipid metabolism inhibitors in phylogenetically diverse species of the filamentous fungus Fusarium.</title>
        <authorList>
            <person name="Kim H.-S."/>
            <person name="Busman M."/>
            <person name="Brown D.W."/>
            <person name="Divon H."/>
            <person name="Uhlig S."/>
            <person name="Proctor R.H."/>
        </authorList>
    </citation>
    <scope>NUCLEOTIDE SEQUENCE [LARGE SCALE GENOMIC DNA]</scope>
    <source>
        <strain evidence="7 8">NRRL 66235</strain>
    </source>
</reference>
<evidence type="ECO:0000256" key="6">
    <source>
        <dbReference type="SAM" id="Phobius"/>
    </source>
</evidence>
<dbReference type="AlphaFoldDB" id="A0A8H6D6M9"/>
<comment type="subcellular location">
    <subcellularLocation>
        <location evidence="1">Membrane</location>
        <topology evidence="1">Multi-pass membrane protein</topology>
    </subcellularLocation>
</comment>
<evidence type="ECO:0000256" key="5">
    <source>
        <dbReference type="SAM" id="MobiDB-lite"/>
    </source>
</evidence>
<feature type="transmembrane region" description="Helical" evidence="6">
    <location>
        <begin position="208"/>
        <end position="225"/>
    </location>
</feature>
<dbReference type="Gene3D" id="1.20.1250.20">
    <property type="entry name" value="MFS general substrate transporter like domains"/>
    <property type="match status" value="1"/>
</dbReference>
<sequence length="367" mass="40547">MEQEDAPLLGSRPSTAADRHVTQRPQLVPDSWSGFSASFKYCIVLELLCELAMMILAVPMVSALEYAICARHFHDNIPTPELCKAPSIQRNLAEIRGWTVSFETFSAIVVALPIGRIADHRGQRGVYMIVVAGILMSLTWTLIVLTNHVLPIKLVWASSVFLLVGGGRYAAEMLLAAMIAKACTEDTRYSSALETPEGRAYVYRTRGLYYFYSCFIFSELTNALISEVALVNLVLFFFIMPTLLHVVSKYLKPTPQVLNLGIVRASLSLLFLGSLLLGFATNSAFLIAATMIYGLGFGARSTLLSLVTSWIDPQHAGTLFSAVFLVEQIGLLFDQHRLHAFDKNTLRGGAWSYVVEDLICGLRKVLL</sequence>
<accession>A0A8H6D6M9</accession>
<feature type="transmembrane region" description="Helical" evidence="6">
    <location>
        <begin position="269"/>
        <end position="295"/>
    </location>
</feature>
<keyword evidence="8" id="KW-1185">Reference proteome</keyword>
<keyword evidence="2 6" id="KW-0812">Transmembrane</keyword>
<name>A0A8H6D6M9_9HYPO</name>
<feature type="transmembrane region" description="Helical" evidence="6">
    <location>
        <begin position="152"/>
        <end position="171"/>
    </location>
</feature>
<gene>
    <name evidence="7" type="ORF">FMUND_11681</name>
</gene>
<dbReference type="OrthoDB" id="194139at2759"/>
<dbReference type="InterPro" id="IPR036259">
    <property type="entry name" value="MFS_trans_sf"/>
</dbReference>
<evidence type="ECO:0000313" key="7">
    <source>
        <dbReference type="EMBL" id="KAF5706316.1"/>
    </source>
</evidence>
<dbReference type="PANTHER" id="PTHR23507">
    <property type="entry name" value="ZGC:174356"/>
    <property type="match status" value="1"/>
</dbReference>
<dbReference type="EMBL" id="JAAOAN010000455">
    <property type="protein sequence ID" value="KAF5706316.1"/>
    <property type="molecule type" value="Genomic_DNA"/>
</dbReference>
<evidence type="ECO:0000256" key="1">
    <source>
        <dbReference type="ARBA" id="ARBA00004141"/>
    </source>
</evidence>
<evidence type="ECO:0000256" key="3">
    <source>
        <dbReference type="ARBA" id="ARBA00022989"/>
    </source>
</evidence>
<dbReference type="GO" id="GO:0016020">
    <property type="term" value="C:membrane"/>
    <property type="evidence" value="ECO:0007669"/>
    <property type="project" value="UniProtKB-SubCell"/>
</dbReference>